<accession>A0A6J6BVF7</accession>
<name>A0A6J6BVF7_9ZZZZ</name>
<dbReference type="Gene3D" id="2.60.40.230">
    <property type="entry name" value="Neocarzinostatin-like"/>
    <property type="match status" value="1"/>
</dbReference>
<proteinExistence type="predicted"/>
<reference evidence="1" key="1">
    <citation type="submission" date="2020-05" db="EMBL/GenBank/DDBJ databases">
        <authorList>
            <person name="Chiriac C."/>
            <person name="Salcher M."/>
            <person name="Ghai R."/>
            <person name="Kavagutti S V."/>
        </authorList>
    </citation>
    <scope>NUCLEOTIDE SEQUENCE</scope>
</reference>
<evidence type="ECO:0000313" key="2">
    <source>
        <dbReference type="EMBL" id="CAB4621133.1"/>
    </source>
</evidence>
<sequence>MNKFIRTVVAIGIAFGATLVATPADAATFTWSSRPLTNLDPAGTRITGSITNFPAKSGLYIFQCVKAKVVGERPASDTCFDLAWVTAAGGQGSTSAKDPISFTLKAQYSTATKSLDCSVEECGVFFRYDRSAGTDTSEDYFLPMTFVASTTPVVTKTIDSIALTLNGVALTKNVPVNLGYRAKATITATASSGLPVTVASATPDCTYANGSLTALKGSGICALSVSTEGNATYDIARANYPFILVPGNQKIALTTFGIKKNTTRVLPATTNFGTPIVYKSNSKLCKVELTLLMVGKGKGCVLTAAAAGKDQMWLPLKTTVKVNIK</sequence>
<dbReference type="AlphaFoldDB" id="A0A6J6BVF7"/>
<evidence type="ECO:0000313" key="1">
    <source>
        <dbReference type="EMBL" id="CAB4543170.1"/>
    </source>
</evidence>
<dbReference type="EMBL" id="CAEZVG010000016">
    <property type="protein sequence ID" value="CAB4621133.1"/>
    <property type="molecule type" value="Genomic_DNA"/>
</dbReference>
<dbReference type="EMBL" id="CAEZSP010000023">
    <property type="protein sequence ID" value="CAB4543170.1"/>
    <property type="molecule type" value="Genomic_DNA"/>
</dbReference>
<protein>
    <submittedName>
        <fullName evidence="1">Unannotated protein</fullName>
    </submittedName>
</protein>
<gene>
    <name evidence="1" type="ORF">UFOPK1440_00590</name>
    <name evidence="2" type="ORF">UFOPK1946_00474</name>
</gene>
<organism evidence="1">
    <name type="scientific">freshwater metagenome</name>
    <dbReference type="NCBI Taxonomy" id="449393"/>
    <lineage>
        <taxon>unclassified sequences</taxon>
        <taxon>metagenomes</taxon>
        <taxon>ecological metagenomes</taxon>
    </lineage>
</organism>